<proteinExistence type="predicted"/>
<feature type="compositionally biased region" description="Polar residues" evidence="1">
    <location>
        <begin position="165"/>
        <end position="184"/>
    </location>
</feature>
<dbReference type="EMBL" id="CAXAMN010024461">
    <property type="protein sequence ID" value="CAK9086834.1"/>
    <property type="molecule type" value="Genomic_DNA"/>
</dbReference>
<feature type="compositionally biased region" description="Low complexity" evidence="1">
    <location>
        <begin position="13"/>
        <end position="31"/>
    </location>
</feature>
<dbReference type="Proteomes" id="UP001642484">
    <property type="component" value="Unassembled WGS sequence"/>
</dbReference>
<reference evidence="2 3" key="1">
    <citation type="submission" date="2024-02" db="EMBL/GenBank/DDBJ databases">
        <authorList>
            <person name="Chen Y."/>
            <person name="Shah S."/>
            <person name="Dougan E. K."/>
            <person name="Thang M."/>
            <person name="Chan C."/>
        </authorList>
    </citation>
    <scope>NUCLEOTIDE SEQUENCE [LARGE SCALE GENOMIC DNA]</scope>
</reference>
<keyword evidence="3" id="KW-1185">Reference proteome</keyword>
<accession>A0ABP0QF42</accession>
<feature type="compositionally biased region" description="Basic and acidic residues" evidence="1">
    <location>
        <begin position="230"/>
        <end position="247"/>
    </location>
</feature>
<evidence type="ECO:0000256" key="1">
    <source>
        <dbReference type="SAM" id="MobiDB-lite"/>
    </source>
</evidence>
<evidence type="ECO:0000313" key="2">
    <source>
        <dbReference type="EMBL" id="CAK9086834.1"/>
    </source>
</evidence>
<feature type="compositionally biased region" description="Low complexity" evidence="1">
    <location>
        <begin position="135"/>
        <end position="161"/>
    </location>
</feature>
<name>A0ABP0QF42_9DINO</name>
<feature type="region of interest" description="Disordered" evidence="1">
    <location>
        <begin position="221"/>
        <end position="248"/>
    </location>
</feature>
<feature type="region of interest" description="Disordered" evidence="1">
    <location>
        <begin position="381"/>
        <end position="411"/>
    </location>
</feature>
<organism evidence="2 3">
    <name type="scientific">Durusdinium trenchii</name>
    <dbReference type="NCBI Taxonomy" id="1381693"/>
    <lineage>
        <taxon>Eukaryota</taxon>
        <taxon>Sar</taxon>
        <taxon>Alveolata</taxon>
        <taxon>Dinophyceae</taxon>
        <taxon>Suessiales</taxon>
        <taxon>Symbiodiniaceae</taxon>
        <taxon>Durusdinium</taxon>
    </lineage>
</organism>
<feature type="compositionally biased region" description="Polar residues" evidence="1">
    <location>
        <begin position="396"/>
        <end position="405"/>
    </location>
</feature>
<feature type="region of interest" description="Disordered" evidence="1">
    <location>
        <begin position="88"/>
        <end position="184"/>
    </location>
</feature>
<feature type="compositionally biased region" description="Low complexity" evidence="1">
    <location>
        <begin position="381"/>
        <end position="395"/>
    </location>
</feature>
<sequence length="411" mass="45718">MGSSKPASKRLGSSKSSNASTGSRSKGSRTSCATDRRKQSKQRARSNSKLSASARGCSLPGPVVRSSFILAEPKMQALQMFVRKALEPSKEPTFDETESMMESFGDIDQSPSRSDWESFDASPLCRMTSKDSRRMSASSRRMSALTKTASSRRTSATSTRRQSTETDVSNPSGRLTFQKPTQDTASIKLARRASILQARSDETSRTVMVQKVEEAVKELAEAAQQPHPYAKREVQMPKPKTDSKDSTLRSYFSPGYAELCSSEERHELRRFYDTEPAQQHFLNRAGHSLQRLFIDFDLAKNSGGELQMHEARCIHGDRLGAWYDTHVAKCEPREPPPFRTVIPWIFLTEDEKPPPGSMRPRSAFARVRSVYACRRDLQRAQSAAEAARGARPQSAPLTQTATAPSLDTLAR</sequence>
<gene>
    <name evidence="2" type="ORF">CCMP2556_LOCUS42044</name>
</gene>
<comment type="caution">
    <text evidence="2">The sequence shown here is derived from an EMBL/GenBank/DDBJ whole genome shotgun (WGS) entry which is preliminary data.</text>
</comment>
<protein>
    <submittedName>
        <fullName evidence="2">Uncharacterized protein</fullName>
    </submittedName>
</protein>
<feature type="region of interest" description="Disordered" evidence="1">
    <location>
        <begin position="1"/>
        <end position="62"/>
    </location>
</feature>
<evidence type="ECO:0000313" key="3">
    <source>
        <dbReference type="Proteomes" id="UP001642484"/>
    </source>
</evidence>